<dbReference type="EMBL" id="JFZB01000014">
    <property type="protein sequence ID" value="KFI26496.1"/>
    <property type="molecule type" value="Genomic_DNA"/>
</dbReference>
<evidence type="ECO:0000313" key="2">
    <source>
        <dbReference type="EMBL" id="KFI26496.1"/>
    </source>
</evidence>
<accession>A0A086XWU6</accession>
<comment type="caution">
    <text evidence="2">The sequence shown here is derived from an EMBL/GenBank/DDBJ whole genome shotgun (WGS) entry which is preliminary data.</text>
</comment>
<organism evidence="2 3">
    <name type="scientific">Paenirhodobacter enshiensis</name>
    <dbReference type="NCBI Taxonomy" id="1105367"/>
    <lineage>
        <taxon>Bacteria</taxon>
        <taxon>Pseudomonadati</taxon>
        <taxon>Pseudomonadota</taxon>
        <taxon>Alphaproteobacteria</taxon>
        <taxon>Rhodobacterales</taxon>
        <taxon>Rhodobacter group</taxon>
        <taxon>Paenirhodobacter</taxon>
    </lineage>
</organism>
<protein>
    <submittedName>
        <fullName evidence="2">Uncharacterized protein</fullName>
    </submittedName>
</protein>
<gene>
    <name evidence="2" type="ORF">CG50_01850</name>
</gene>
<evidence type="ECO:0000256" key="1">
    <source>
        <dbReference type="SAM" id="MobiDB-lite"/>
    </source>
</evidence>
<feature type="region of interest" description="Disordered" evidence="1">
    <location>
        <begin position="103"/>
        <end position="129"/>
    </location>
</feature>
<evidence type="ECO:0000313" key="3">
    <source>
        <dbReference type="Proteomes" id="UP000028824"/>
    </source>
</evidence>
<reference evidence="2 3" key="1">
    <citation type="submission" date="2014-03" db="EMBL/GenBank/DDBJ databases">
        <title>Genome of Paenirhodobacter enshiensis DW2-9.</title>
        <authorList>
            <person name="Wang D."/>
            <person name="Wang G."/>
        </authorList>
    </citation>
    <scope>NUCLEOTIDE SEQUENCE [LARGE SCALE GENOMIC DNA]</scope>
    <source>
        <strain evidence="2 3">DW2-9</strain>
    </source>
</reference>
<name>A0A086XWU6_9RHOB</name>
<dbReference type="AlphaFoldDB" id="A0A086XWU6"/>
<dbReference type="Proteomes" id="UP000028824">
    <property type="component" value="Unassembled WGS sequence"/>
</dbReference>
<sequence length="129" mass="13275">MHRPLRQSLIGIAALILVVVSTALAGFAHRGPDLQQQALEIAALQGLDVAQICHRTGQVVHEGHDCPACHPVALPPVGLPAGPARDAGLNAALHLVPRAPAPLPPRPVLDPARGGMRAPPVVAMPSARA</sequence>
<keyword evidence="3" id="KW-1185">Reference proteome</keyword>
<proteinExistence type="predicted"/>
<dbReference type="RefSeq" id="WP_036637397.1">
    <property type="nucleotide sequence ID" value="NZ_JFZB01000014.1"/>
</dbReference>